<evidence type="ECO:0000259" key="7">
    <source>
        <dbReference type="Pfam" id="PF13086"/>
    </source>
</evidence>
<feature type="compositionally biased region" description="Basic and acidic residues" evidence="6">
    <location>
        <begin position="148"/>
        <end position="178"/>
    </location>
</feature>
<sequence>MTAAASGQRQEAVKRRTWRRVCKQINLTFLHRHREPTHDKSLHHAAPSTLLRAPRLNPARLCRPGFSYYDPARRRVIHTSDSSRSFAAAVATPPEYDVIATYPQRPPHHPSSHSPSLTASIHSDAAAAALVVDGSDDTELADAFFDHAPEEGTHPRSFDDHLPPAPSEEHPTYEDAMKKPRRRTRTLESTSPFDPPPIDGPSRFDWRDRRRPKFDTHGLPTWQKWWYPETPRVMPKMTKMNETEGGWAELRRYSDHFVPLLLAEQAEAETQLENRLASWSDHQLRSEGFMINGLAGSTEWQPRYKVHGVVVSFSRWGSDGTKPLPPSQFEPGATVILSRTHPCQDAFEIEGERVKGSVFTISRGVVRVLFPELPNDVELGSWRIDLGVSDFAIQKQREAIDRLNLDPVLQDQQSLPAAPSDQDPEDEALAVTMRRQRPQEILVGTGLRDLILRRFQSHYEPLPAPGSGKLDEIAAQVADMKPEDMEASTGIDHDDYSPRGILSANKLIDSWARRYRVPEGTVPIAIEGDPRVPLNPSQTRAIAMMLSERLSLVQGPPGTGKTRVIVETIKLLKQHWQIPHPVLVCAHTNVAVDNLVEGLKTQGVNAVRFGSPDRVSPRVEAHTLEARIEQHPAYPVLNRARNSKESLQAELSENLAGPQREAKQKEIGKLNGRIYLLKRLLQAEVLHEADVVCTTCLSATSRVLEVIDFPFVFLDEASMATEPLSIVPLTKGSAQVAIIGDHKQLPPVIVSEAAQQGGLGTSLFERLIHEQAVPSIMLDTQYRMHPSIAAFSSEAFYNGQLRDGTVVDGQVDPVLHPPTTAFLLPDGDSSKSLTFLNHDFPESPQNRSIANHHEAGRVCDIVADLLASNPDLKGADIGVIAPYSAQIRLITEFLTIDERRQRAFRQWLGPERAREIEDIEIRTVDGFEGREKSVIIFSTVRSNTGGFLGFLGDWRRLNVGLTRAKRALIMLGSLRTLSNGVPSATALEKKGIPIDGTRVWKRFVAWLRKNGLVMEDPA</sequence>
<accession>J4U6Q5</accession>
<evidence type="ECO:0000256" key="3">
    <source>
        <dbReference type="ARBA" id="ARBA00022801"/>
    </source>
</evidence>
<keyword evidence="5" id="KW-0067">ATP-binding</keyword>
<evidence type="ECO:0000313" key="9">
    <source>
        <dbReference type="EMBL" id="EJT45865.1"/>
    </source>
</evidence>
<dbReference type="InterPro" id="IPR047187">
    <property type="entry name" value="SF1_C_Upf1"/>
</dbReference>
<gene>
    <name evidence="9" type="ORF">A1Q1_05671</name>
</gene>
<evidence type="ECO:0000256" key="1">
    <source>
        <dbReference type="ARBA" id="ARBA00007913"/>
    </source>
</evidence>
<dbReference type="Pfam" id="PF13086">
    <property type="entry name" value="AAA_11"/>
    <property type="match status" value="1"/>
</dbReference>
<dbReference type="KEGG" id="tasa:A1Q1_05671"/>
<protein>
    <recommendedName>
        <fullName evidence="11">DNA helicase</fullName>
    </recommendedName>
</protein>
<organism evidence="9 10">
    <name type="scientific">Trichosporon asahii var. asahii (strain ATCC 90039 / CBS 2479 / JCM 2466 / KCTC 7840 / NBRC 103889/ NCYC 2677 / UAMH 7654)</name>
    <name type="common">Yeast</name>
    <dbReference type="NCBI Taxonomy" id="1186058"/>
    <lineage>
        <taxon>Eukaryota</taxon>
        <taxon>Fungi</taxon>
        <taxon>Dikarya</taxon>
        <taxon>Basidiomycota</taxon>
        <taxon>Agaricomycotina</taxon>
        <taxon>Tremellomycetes</taxon>
        <taxon>Trichosporonales</taxon>
        <taxon>Trichosporonaceae</taxon>
        <taxon>Trichosporon</taxon>
    </lineage>
</organism>
<evidence type="ECO:0000313" key="10">
    <source>
        <dbReference type="Proteomes" id="UP000002748"/>
    </source>
</evidence>
<evidence type="ECO:0000256" key="2">
    <source>
        <dbReference type="ARBA" id="ARBA00022741"/>
    </source>
</evidence>
<dbReference type="GeneID" id="25989183"/>
<comment type="caution">
    <text evidence="9">The sequence shown here is derived from an EMBL/GenBank/DDBJ whole genome shotgun (WGS) entry which is preliminary data.</text>
</comment>
<dbReference type="SUPFAM" id="SSF52540">
    <property type="entry name" value="P-loop containing nucleoside triphosphate hydrolases"/>
    <property type="match status" value="1"/>
</dbReference>
<feature type="region of interest" description="Disordered" evidence="6">
    <location>
        <begin position="148"/>
        <end position="210"/>
    </location>
</feature>
<evidence type="ECO:0000256" key="5">
    <source>
        <dbReference type="ARBA" id="ARBA00022840"/>
    </source>
</evidence>
<keyword evidence="3" id="KW-0378">Hydrolase</keyword>
<feature type="domain" description="DNA2/NAM7 helicase-like C-terminal" evidence="8">
    <location>
        <begin position="760"/>
        <end position="973"/>
    </location>
</feature>
<dbReference type="InterPro" id="IPR050534">
    <property type="entry name" value="Coronavir_polyprotein_1ab"/>
</dbReference>
<comment type="similarity">
    <text evidence="1">Belongs to the DNA2/NAM7 helicase family.</text>
</comment>
<dbReference type="InterPro" id="IPR041679">
    <property type="entry name" value="DNA2/NAM7-like_C"/>
</dbReference>
<dbReference type="HOGENOM" id="CLU_001666_8_3_1"/>
<keyword evidence="2" id="KW-0547">Nucleotide-binding</keyword>
<dbReference type="VEuPathDB" id="FungiDB:A1Q1_05671"/>
<evidence type="ECO:0000259" key="8">
    <source>
        <dbReference type="Pfam" id="PF13087"/>
    </source>
</evidence>
<proteinExistence type="inferred from homology"/>
<dbReference type="Gene3D" id="3.40.50.300">
    <property type="entry name" value="P-loop containing nucleotide triphosphate hydrolases"/>
    <property type="match status" value="2"/>
</dbReference>
<dbReference type="PANTHER" id="PTHR43788">
    <property type="entry name" value="DNA2/NAM7 HELICASE FAMILY MEMBER"/>
    <property type="match status" value="1"/>
</dbReference>
<name>J4U6Q5_TRIAS</name>
<feature type="domain" description="DNA2/NAM7 helicase helicase" evidence="7">
    <location>
        <begin position="534"/>
        <end position="752"/>
    </location>
</feature>
<evidence type="ECO:0008006" key="11">
    <source>
        <dbReference type="Google" id="ProtNLM"/>
    </source>
</evidence>
<dbReference type="GO" id="GO:0043139">
    <property type="term" value="F:5'-3' DNA helicase activity"/>
    <property type="evidence" value="ECO:0007669"/>
    <property type="project" value="TreeGrafter"/>
</dbReference>
<dbReference type="OrthoDB" id="6513042at2759"/>
<reference evidence="9 10" key="1">
    <citation type="journal article" date="2012" name="Eukaryot. Cell">
        <title>Draft genome sequence of CBS 2479, the standard type strain of Trichosporon asahii.</title>
        <authorList>
            <person name="Yang R.Y."/>
            <person name="Li H.T."/>
            <person name="Zhu H."/>
            <person name="Zhou G.P."/>
            <person name="Wang M."/>
            <person name="Wang L."/>
        </authorList>
    </citation>
    <scope>NUCLEOTIDE SEQUENCE [LARGE SCALE GENOMIC DNA]</scope>
    <source>
        <strain evidence="10">ATCC 90039 / CBS 2479 / JCM 2466 / KCTC 7840 / NCYC 2677 / UAMH 7654</strain>
    </source>
</reference>
<dbReference type="PANTHER" id="PTHR43788:SF13">
    <property type="entry name" value="REGULATOR OF NONSENSE TRANSCRIPTS 1"/>
    <property type="match status" value="1"/>
</dbReference>
<dbReference type="Proteomes" id="UP000002748">
    <property type="component" value="Unassembled WGS sequence"/>
</dbReference>
<dbReference type="RefSeq" id="XP_014176355.1">
    <property type="nucleotide sequence ID" value="XM_014320880.1"/>
</dbReference>
<dbReference type="EMBL" id="ALBS01000320">
    <property type="protein sequence ID" value="EJT45865.1"/>
    <property type="molecule type" value="Genomic_DNA"/>
</dbReference>
<dbReference type="InterPro" id="IPR027417">
    <property type="entry name" value="P-loop_NTPase"/>
</dbReference>
<dbReference type="GO" id="GO:0005694">
    <property type="term" value="C:chromosome"/>
    <property type="evidence" value="ECO:0007669"/>
    <property type="project" value="UniProtKB-ARBA"/>
</dbReference>
<dbReference type="Pfam" id="PF13087">
    <property type="entry name" value="AAA_12"/>
    <property type="match status" value="1"/>
</dbReference>
<dbReference type="AlphaFoldDB" id="J4U6Q5"/>
<evidence type="ECO:0000256" key="6">
    <source>
        <dbReference type="SAM" id="MobiDB-lite"/>
    </source>
</evidence>
<dbReference type="FunFam" id="3.40.50.300:FF:000326">
    <property type="entry name" value="P-loop containing nucleoside triphosphate hydrolase"/>
    <property type="match status" value="1"/>
</dbReference>
<dbReference type="GO" id="GO:0005524">
    <property type="term" value="F:ATP binding"/>
    <property type="evidence" value="ECO:0007669"/>
    <property type="project" value="UniProtKB-KW"/>
</dbReference>
<keyword evidence="4" id="KW-0347">Helicase</keyword>
<dbReference type="InterPro" id="IPR041677">
    <property type="entry name" value="DNA2/NAM7_AAA_11"/>
</dbReference>
<dbReference type="GO" id="GO:0016787">
    <property type="term" value="F:hydrolase activity"/>
    <property type="evidence" value="ECO:0007669"/>
    <property type="project" value="UniProtKB-KW"/>
</dbReference>
<evidence type="ECO:0000256" key="4">
    <source>
        <dbReference type="ARBA" id="ARBA00022806"/>
    </source>
</evidence>
<dbReference type="CDD" id="cd18808">
    <property type="entry name" value="SF1_C_Upf1"/>
    <property type="match status" value="1"/>
</dbReference>